<feature type="region of interest" description="Disordered" evidence="1">
    <location>
        <begin position="43"/>
        <end position="178"/>
    </location>
</feature>
<dbReference type="EMBL" id="KZ678523">
    <property type="protein sequence ID" value="PSR80642.1"/>
    <property type="molecule type" value="Genomic_DNA"/>
</dbReference>
<organism evidence="3 4">
    <name type="scientific">Coniella lustricola</name>
    <dbReference type="NCBI Taxonomy" id="2025994"/>
    <lineage>
        <taxon>Eukaryota</taxon>
        <taxon>Fungi</taxon>
        <taxon>Dikarya</taxon>
        <taxon>Ascomycota</taxon>
        <taxon>Pezizomycotina</taxon>
        <taxon>Sordariomycetes</taxon>
        <taxon>Sordariomycetidae</taxon>
        <taxon>Diaporthales</taxon>
        <taxon>Schizoparmaceae</taxon>
        <taxon>Coniella</taxon>
    </lineage>
</organism>
<proteinExistence type="predicted"/>
<name>A0A2T3A0L9_9PEZI</name>
<dbReference type="InterPro" id="IPR036361">
    <property type="entry name" value="SAP_dom_sf"/>
</dbReference>
<dbReference type="STRING" id="2025994.A0A2T3A0L9"/>
<evidence type="ECO:0000259" key="2">
    <source>
        <dbReference type="PROSITE" id="PS50800"/>
    </source>
</evidence>
<dbReference type="InParanoid" id="A0A2T3A0L9"/>
<dbReference type="GO" id="GO:0003676">
    <property type="term" value="F:nucleic acid binding"/>
    <property type="evidence" value="ECO:0007669"/>
    <property type="project" value="InterPro"/>
</dbReference>
<dbReference type="OrthoDB" id="5348404at2759"/>
<feature type="region of interest" description="Disordered" evidence="1">
    <location>
        <begin position="224"/>
        <end position="255"/>
    </location>
</feature>
<feature type="region of interest" description="Disordered" evidence="1">
    <location>
        <begin position="522"/>
        <end position="600"/>
    </location>
</feature>
<dbReference type="Proteomes" id="UP000241462">
    <property type="component" value="Unassembled WGS sequence"/>
</dbReference>
<dbReference type="Gene3D" id="1.10.720.30">
    <property type="entry name" value="SAP domain"/>
    <property type="match status" value="1"/>
</dbReference>
<accession>A0A2T3A0L9</accession>
<feature type="compositionally biased region" description="Basic and acidic residues" evidence="1">
    <location>
        <begin position="113"/>
        <end position="126"/>
    </location>
</feature>
<dbReference type="InterPro" id="IPR003034">
    <property type="entry name" value="SAP_dom"/>
</dbReference>
<keyword evidence="4" id="KW-1185">Reference proteome</keyword>
<feature type="compositionally biased region" description="Polar residues" evidence="1">
    <location>
        <begin position="143"/>
        <end position="158"/>
    </location>
</feature>
<protein>
    <recommendedName>
        <fullName evidence="2">SAP domain-containing protein</fullName>
    </recommendedName>
</protein>
<dbReference type="Pfam" id="PF02037">
    <property type="entry name" value="SAP"/>
    <property type="match status" value="1"/>
</dbReference>
<feature type="compositionally biased region" description="Basic and acidic residues" evidence="1">
    <location>
        <begin position="526"/>
        <end position="535"/>
    </location>
</feature>
<feature type="compositionally biased region" description="Basic and acidic residues" evidence="1">
    <location>
        <begin position="544"/>
        <end position="577"/>
    </location>
</feature>
<reference evidence="3 4" key="1">
    <citation type="journal article" date="2018" name="Mycol. Prog.">
        <title>Coniella lustricola, a new species from submerged detritus.</title>
        <authorList>
            <person name="Raudabaugh D.B."/>
            <person name="Iturriaga T."/>
            <person name="Carver A."/>
            <person name="Mondo S."/>
            <person name="Pangilinan J."/>
            <person name="Lipzen A."/>
            <person name="He G."/>
            <person name="Amirebrahimi M."/>
            <person name="Grigoriev I.V."/>
            <person name="Miller A.N."/>
        </authorList>
    </citation>
    <scope>NUCLEOTIDE SEQUENCE [LARGE SCALE GENOMIC DNA]</scope>
    <source>
        <strain evidence="3 4">B22-T-1</strain>
    </source>
</reference>
<evidence type="ECO:0000313" key="3">
    <source>
        <dbReference type="EMBL" id="PSR80642.1"/>
    </source>
</evidence>
<evidence type="ECO:0000313" key="4">
    <source>
        <dbReference type="Proteomes" id="UP000241462"/>
    </source>
</evidence>
<evidence type="ECO:0000256" key="1">
    <source>
        <dbReference type="SAM" id="MobiDB-lite"/>
    </source>
</evidence>
<dbReference type="AlphaFoldDB" id="A0A2T3A0L9"/>
<dbReference type="PROSITE" id="PS50800">
    <property type="entry name" value="SAP"/>
    <property type="match status" value="1"/>
</dbReference>
<feature type="compositionally biased region" description="Polar residues" evidence="1">
    <location>
        <begin position="234"/>
        <end position="244"/>
    </location>
</feature>
<dbReference type="SMART" id="SM00513">
    <property type="entry name" value="SAP"/>
    <property type="match status" value="1"/>
</dbReference>
<sequence>MTDWSSLKVVDLRSELTSRGLPTKGVKAELIERLTQADLDAAQTQDFATEESALPIKTSEAEVPAVEETNTTQPEAGADPALSTSLTSSEVVADMQGRKRQSSAPPPSSKRVRHEEERQAEQHEDVVDFDTDDIPSGLDKRSTNGSTQEQQVSTIGQSNRKEEEVEDVTSKEQTQTPVAIREAAATAEQIVTDKPQRASLEAEDIQMQDMPVEDDSEIATVSVVPEEGPPDFAQASSGQQQPLSESRESEFSQSADTFTASNVEVGYDESDSFPSEHSPTNSLYIRELMRPLKAETVEQYILDLFTPPDGEPDLSLIKECYLDQIRTHAFVELKSVAAAQRVRAALHNQVWPNERNRKPLWVDFVPSNEVRAWIERETSATRGRQRWEVIYEKDGDTVVAIHREAGSDGSRFSKPPPTGPATAGPVYPGIEAAPRGPRGPRGRGVRAAFDGFNSPQTQQTQIQPSLFFTPQNEDVARTRIQNMRSFYSREVPSDLGKDYHRFTFENVDSFVNRGREVFIGIRPPHRQREHEERLQRGQMGITGESRRNDQRPPPRPPVTDEDRFSRYDGGRRADRPPRNRGFRGPGRFRGEDPYRYRPGY</sequence>
<dbReference type="PANTHER" id="PTHR47031">
    <property type="entry name" value="SAP DNA-BINDING DOMAIN-CONTAINING PROTEIN"/>
    <property type="match status" value="1"/>
</dbReference>
<feature type="region of interest" description="Disordered" evidence="1">
    <location>
        <begin position="407"/>
        <end position="427"/>
    </location>
</feature>
<dbReference type="InterPro" id="IPR035979">
    <property type="entry name" value="RBD_domain_sf"/>
</dbReference>
<feature type="compositionally biased region" description="Basic and acidic residues" evidence="1">
    <location>
        <begin position="588"/>
        <end position="600"/>
    </location>
</feature>
<dbReference type="SUPFAM" id="SSF54928">
    <property type="entry name" value="RNA-binding domain, RBD"/>
    <property type="match status" value="1"/>
</dbReference>
<dbReference type="SUPFAM" id="SSF68906">
    <property type="entry name" value="SAP domain"/>
    <property type="match status" value="1"/>
</dbReference>
<feature type="domain" description="SAP" evidence="2">
    <location>
        <begin position="4"/>
        <end position="38"/>
    </location>
</feature>
<gene>
    <name evidence="3" type="ORF">BD289DRAFT_373642</name>
</gene>
<dbReference type="PANTHER" id="PTHR47031:SF3">
    <property type="entry name" value="SAP DOMAIN-CONTAINING PROTEIN"/>
    <property type="match status" value="1"/>
</dbReference>